<feature type="region of interest" description="Disordered" evidence="1">
    <location>
        <begin position="1"/>
        <end position="21"/>
    </location>
</feature>
<accession>A0A0D9W064</accession>
<protein>
    <submittedName>
        <fullName evidence="2">Uncharacterized protein</fullName>
    </submittedName>
</protein>
<dbReference type="Gramene" id="LPERR03G31680.1">
    <property type="protein sequence ID" value="LPERR03G31680.1"/>
    <property type="gene ID" value="LPERR03G31680"/>
</dbReference>
<dbReference type="HOGENOM" id="CLU_1818610_0_0_1"/>
<reference evidence="2 3" key="1">
    <citation type="submission" date="2012-08" db="EMBL/GenBank/DDBJ databases">
        <title>Oryza genome evolution.</title>
        <authorList>
            <person name="Wing R.A."/>
        </authorList>
    </citation>
    <scope>NUCLEOTIDE SEQUENCE</scope>
</reference>
<keyword evidence="3" id="KW-1185">Reference proteome</keyword>
<reference evidence="2" key="3">
    <citation type="submission" date="2015-04" db="UniProtKB">
        <authorList>
            <consortium name="EnsemblPlants"/>
        </authorList>
    </citation>
    <scope>IDENTIFICATION</scope>
</reference>
<evidence type="ECO:0000256" key="1">
    <source>
        <dbReference type="SAM" id="MobiDB-lite"/>
    </source>
</evidence>
<feature type="region of interest" description="Disordered" evidence="1">
    <location>
        <begin position="94"/>
        <end position="116"/>
    </location>
</feature>
<proteinExistence type="predicted"/>
<dbReference type="AlphaFoldDB" id="A0A0D9W064"/>
<dbReference type="EnsemblPlants" id="LPERR03G31680.1">
    <property type="protein sequence ID" value="LPERR03G31680.1"/>
    <property type="gene ID" value="LPERR03G31680"/>
</dbReference>
<evidence type="ECO:0000313" key="3">
    <source>
        <dbReference type="Proteomes" id="UP000032180"/>
    </source>
</evidence>
<reference evidence="3" key="2">
    <citation type="submission" date="2013-12" db="EMBL/GenBank/DDBJ databases">
        <authorList>
            <person name="Yu Y."/>
            <person name="Lee S."/>
            <person name="de Baynast K."/>
            <person name="Wissotski M."/>
            <person name="Liu L."/>
            <person name="Talag J."/>
            <person name="Goicoechea J."/>
            <person name="Angelova A."/>
            <person name="Jetty R."/>
            <person name="Kudrna D."/>
            <person name="Golser W."/>
            <person name="Rivera L."/>
            <person name="Zhang J."/>
            <person name="Wing R."/>
        </authorList>
    </citation>
    <scope>NUCLEOTIDE SEQUENCE</scope>
</reference>
<sequence>MRRKQQDKGAPALLAGDRRRRDDLIDARPRTKLTLHGARAVAPDRSASTSPPNLAAGLLFALAAGPCSSLSPASVAVSCCFSCTAVEVVGTRDSATRERWREKGERARDEEVERREEESVVWMTTSSSDTWEKWRILCEDGQ</sequence>
<name>A0A0D9W064_9ORYZ</name>
<evidence type="ECO:0000313" key="2">
    <source>
        <dbReference type="EnsemblPlants" id="LPERR03G31680.1"/>
    </source>
</evidence>
<dbReference type="Proteomes" id="UP000032180">
    <property type="component" value="Chromosome 3"/>
</dbReference>
<organism evidence="2 3">
    <name type="scientific">Leersia perrieri</name>
    <dbReference type="NCBI Taxonomy" id="77586"/>
    <lineage>
        <taxon>Eukaryota</taxon>
        <taxon>Viridiplantae</taxon>
        <taxon>Streptophyta</taxon>
        <taxon>Embryophyta</taxon>
        <taxon>Tracheophyta</taxon>
        <taxon>Spermatophyta</taxon>
        <taxon>Magnoliopsida</taxon>
        <taxon>Liliopsida</taxon>
        <taxon>Poales</taxon>
        <taxon>Poaceae</taxon>
        <taxon>BOP clade</taxon>
        <taxon>Oryzoideae</taxon>
        <taxon>Oryzeae</taxon>
        <taxon>Oryzinae</taxon>
        <taxon>Leersia</taxon>
    </lineage>
</organism>